<evidence type="ECO:0000313" key="4">
    <source>
        <dbReference type="Proteomes" id="UP001472866"/>
    </source>
</evidence>
<dbReference type="InterPro" id="IPR001623">
    <property type="entry name" value="DnaJ_domain"/>
</dbReference>
<feature type="compositionally biased region" description="Low complexity" evidence="1">
    <location>
        <begin position="159"/>
        <end position="171"/>
    </location>
</feature>
<dbReference type="PANTHER" id="PTHR46620">
    <property type="entry name" value="J DOMAIN-CONTAINING PROTEIN SPF31"/>
    <property type="match status" value="1"/>
</dbReference>
<evidence type="ECO:0000313" key="3">
    <source>
        <dbReference type="EMBL" id="WZN61873.1"/>
    </source>
</evidence>
<feature type="region of interest" description="Disordered" evidence="1">
    <location>
        <begin position="231"/>
        <end position="274"/>
    </location>
</feature>
<accession>A0AAX4P7H5</accession>
<keyword evidence="4" id="KW-1185">Reference proteome</keyword>
<protein>
    <submittedName>
        <fullName evidence="3">DnaJ-like protein</fullName>
    </submittedName>
</protein>
<dbReference type="SUPFAM" id="SSF46565">
    <property type="entry name" value="Chaperone J-domain"/>
    <property type="match status" value="1"/>
</dbReference>
<evidence type="ECO:0000256" key="1">
    <source>
        <dbReference type="SAM" id="MobiDB-lite"/>
    </source>
</evidence>
<dbReference type="EMBL" id="CP151505">
    <property type="protein sequence ID" value="WZN61873.1"/>
    <property type="molecule type" value="Genomic_DNA"/>
</dbReference>
<reference evidence="3 4" key="1">
    <citation type="submission" date="2024-03" db="EMBL/GenBank/DDBJ databases">
        <title>Complete genome sequence of the green alga Chloropicon roscoffensis RCC1871.</title>
        <authorList>
            <person name="Lemieux C."/>
            <person name="Pombert J.-F."/>
            <person name="Otis C."/>
            <person name="Turmel M."/>
        </authorList>
    </citation>
    <scope>NUCLEOTIDE SEQUENCE [LARGE SCALE GENOMIC DNA]</scope>
    <source>
        <strain evidence="3 4">RCC1871</strain>
    </source>
</reference>
<evidence type="ECO:0000259" key="2">
    <source>
        <dbReference type="PROSITE" id="PS50076"/>
    </source>
</evidence>
<feature type="compositionally biased region" description="Basic and acidic residues" evidence="1">
    <location>
        <begin position="237"/>
        <end position="274"/>
    </location>
</feature>
<dbReference type="Gene3D" id="1.10.287.110">
    <property type="entry name" value="DnaJ domain"/>
    <property type="match status" value="1"/>
</dbReference>
<dbReference type="Pfam" id="PF00226">
    <property type="entry name" value="DnaJ"/>
    <property type="match status" value="1"/>
</dbReference>
<dbReference type="Proteomes" id="UP001472866">
    <property type="component" value="Chromosome 05"/>
</dbReference>
<feature type="domain" description="J" evidence="2">
    <location>
        <begin position="65"/>
        <end position="131"/>
    </location>
</feature>
<feature type="region of interest" description="Disordered" evidence="1">
    <location>
        <begin position="159"/>
        <end position="194"/>
    </location>
</feature>
<sequence>MSGKAPGKPDAGSGPNAAEEKNLGLPLPAGQDQDADAILKSFLSDVSDARRVAECDRVLNSFKLNPYAVLNLLKQDRANQQEIRRQFRQCSLLVHPDKCKHEYAKQAFEVVNKAYKDLGVEETKKEADATVKHARIELRKERRKLTRNDNAYRAAAALRTAQAGATPSSSSTGGGGEKQQEEEEEEAGVGCGEALTVGERALEREYEETEVYHRLVMRRTQELMTQLEWRRRQLGKRLGEEKKRQEDEDTEHKQKMRSKVKEAKTWADTREKRVSSWRDFVKTGKKIKKKKRRRE</sequence>
<dbReference type="InterPro" id="IPR036869">
    <property type="entry name" value="J_dom_sf"/>
</dbReference>
<dbReference type="PANTHER" id="PTHR46620:SF1">
    <property type="entry name" value="J DOMAIN-CONTAINING PROTEIN SPF31"/>
    <property type="match status" value="1"/>
</dbReference>
<dbReference type="AlphaFoldDB" id="A0AAX4P7H5"/>
<gene>
    <name evidence="3" type="ORF">HKI87_05g34080</name>
</gene>
<proteinExistence type="predicted"/>
<feature type="region of interest" description="Disordered" evidence="1">
    <location>
        <begin position="1"/>
        <end position="30"/>
    </location>
</feature>
<organism evidence="3 4">
    <name type="scientific">Chloropicon roscoffensis</name>
    <dbReference type="NCBI Taxonomy" id="1461544"/>
    <lineage>
        <taxon>Eukaryota</taxon>
        <taxon>Viridiplantae</taxon>
        <taxon>Chlorophyta</taxon>
        <taxon>Chloropicophyceae</taxon>
        <taxon>Chloropicales</taxon>
        <taxon>Chloropicaceae</taxon>
        <taxon>Chloropicon</taxon>
    </lineage>
</organism>
<dbReference type="SMART" id="SM00271">
    <property type="entry name" value="DnaJ"/>
    <property type="match status" value="1"/>
</dbReference>
<name>A0AAX4P7H5_9CHLO</name>
<dbReference type="CDD" id="cd06257">
    <property type="entry name" value="DnaJ"/>
    <property type="match status" value="1"/>
</dbReference>
<dbReference type="PROSITE" id="PS50076">
    <property type="entry name" value="DNAJ_2"/>
    <property type="match status" value="1"/>
</dbReference>